<gene>
    <name evidence="2" type="ORF">AN926_04590</name>
</gene>
<organism evidence="2 3">
    <name type="scientific">Thermus scotoductus</name>
    <dbReference type="NCBI Taxonomy" id="37636"/>
    <lineage>
        <taxon>Bacteria</taxon>
        <taxon>Thermotogati</taxon>
        <taxon>Deinococcota</taxon>
        <taxon>Deinococci</taxon>
        <taxon>Thermales</taxon>
        <taxon>Thermaceae</taxon>
        <taxon>Thermus</taxon>
    </lineage>
</organism>
<feature type="transmembrane region" description="Helical" evidence="1">
    <location>
        <begin position="52"/>
        <end position="69"/>
    </location>
</feature>
<protein>
    <submittedName>
        <fullName evidence="2">Uncharacterized protein</fullName>
    </submittedName>
</protein>
<feature type="transmembrane region" description="Helical" evidence="1">
    <location>
        <begin position="81"/>
        <end position="103"/>
    </location>
</feature>
<keyword evidence="1" id="KW-0812">Transmembrane</keyword>
<evidence type="ECO:0000256" key="1">
    <source>
        <dbReference type="SAM" id="Phobius"/>
    </source>
</evidence>
<accession>A0A0N0IR09</accession>
<sequence>MIPAFRSAQTQTQWALEFIRLVMLLLCLVGWVMYPVELLLLDHWTESWQSKIPFFVAIPGFIFTLWVLFDRKTPWVRWAFILTMWASVFTGVLGAYFHLLWNFEGEVAWEFEAAMEAMAGSRPVLAALAFTHIGVTGLLAIYRAR</sequence>
<comment type="caution">
    <text evidence="2">The sequence shown here is derived from an EMBL/GenBank/DDBJ whole genome shotgun (WGS) entry which is preliminary data.</text>
</comment>
<name>A0A0N0IR09_THESC</name>
<dbReference type="Proteomes" id="UP000053099">
    <property type="component" value="Unassembled WGS sequence"/>
</dbReference>
<dbReference type="AlphaFoldDB" id="A0A0N0IR09"/>
<feature type="transmembrane region" description="Helical" evidence="1">
    <location>
        <begin position="21"/>
        <end position="40"/>
    </location>
</feature>
<evidence type="ECO:0000313" key="2">
    <source>
        <dbReference type="EMBL" id="KPD32246.1"/>
    </source>
</evidence>
<feature type="transmembrane region" description="Helical" evidence="1">
    <location>
        <begin position="123"/>
        <end position="142"/>
    </location>
</feature>
<reference evidence="2 3" key="1">
    <citation type="submission" date="2015-09" db="EMBL/GenBank/DDBJ databases">
        <title>Draft genome sequence of Thermus scotoductus strain K1 isolated from a geothermal spring in Nagorno-Karabakh, Armenia.</title>
        <authorList>
            <person name="Saghatelyan A."/>
            <person name="Poghosyan L."/>
            <person name="Panosyan H."/>
            <person name="Birkeland N.-K."/>
        </authorList>
    </citation>
    <scope>NUCLEOTIDE SEQUENCE [LARGE SCALE GENOMIC DNA]</scope>
    <source>
        <strain evidence="2 3">K1</strain>
    </source>
</reference>
<dbReference type="PATRIC" id="fig|37636.3.peg.2677"/>
<keyword evidence="1" id="KW-1133">Transmembrane helix</keyword>
<keyword evidence="1" id="KW-0472">Membrane</keyword>
<dbReference type="EMBL" id="LJJR01000009">
    <property type="protein sequence ID" value="KPD32246.1"/>
    <property type="molecule type" value="Genomic_DNA"/>
</dbReference>
<proteinExistence type="predicted"/>
<evidence type="ECO:0000313" key="3">
    <source>
        <dbReference type="Proteomes" id="UP000053099"/>
    </source>
</evidence>